<comment type="caution">
    <text evidence="1">The sequence shown here is derived from an EMBL/GenBank/DDBJ whole genome shotgun (WGS) entry which is preliminary data.</text>
</comment>
<dbReference type="Gene3D" id="3.10.280.10">
    <property type="entry name" value="Mitochondrial glycoprotein"/>
    <property type="match status" value="1"/>
</dbReference>
<name>A0ABP1GBQ1_9CHLO</name>
<sequence length="135" mass="15539">MQPHLESLAFKVWISKESSDDNLIFEAEADGKSIGISKIVLMDEDDADDELFEDNENNEEGKDENEGSTYHALVFSEPDRRQLKMHQAFVAYLDERGVNAELGQFLIDFSKNKEQSLSHVDYTNMLLDMQEFLDQ</sequence>
<dbReference type="SUPFAM" id="SSF54529">
    <property type="entry name" value="Mitochondrial glycoprotein MAM33-like"/>
    <property type="match status" value="1"/>
</dbReference>
<organism evidence="1 2">
    <name type="scientific">Coccomyxa viridis</name>
    <dbReference type="NCBI Taxonomy" id="1274662"/>
    <lineage>
        <taxon>Eukaryota</taxon>
        <taxon>Viridiplantae</taxon>
        <taxon>Chlorophyta</taxon>
        <taxon>core chlorophytes</taxon>
        <taxon>Trebouxiophyceae</taxon>
        <taxon>Trebouxiophyceae incertae sedis</taxon>
        <taxon>Coccomyxaceae</taxon>
        <taxon>Coccomyxa</taxon>
    </lineage>
</organism>
<accession>A0ABP1GBQ1</accession>
<dbReference type="InterPro" id="IPR036561">
    <property type="entry name" value="MAM33_sf"/>
</dbReference>
<proteinExistence type="predicted"/>
<dbReference type="Pfam" id="PF02330">
    <property type="entry name" value="MAM33"/>
    <property type="match status" value="1"/>
</dbReference>
<dbReference type="InterPro" id="IPR003428">
    <property type="entry name" value="MAM33"/>
</dbReference>
<dbReference type="EMBL" id="CAXHTA020000017">
    <property type="protein sequence ID" value="CAL5227994.1"/>
    <property type="molecule type" value="Genomic_DNA"/>
</dbReference>
<dbReference type="Proteomes" id="UP001497392">
    <property type="component" value="Unassembled WGS sequence"/>
</dbReference>
<evidence type="ECO:0000313" key="1">
    <source>
        <dbReference type="EMBL" id="CAL5227994.1"/>
    </source>
</evidence>
<reference evidence="1 2" key="1">
    <citation type="submission" date="2024-06" db="EMBL/GenBank/DDBJ databases">
        <authorList>
            <person name="Kraege A."/>
            <person name="Thomma B."/>
        </authorList>
    </citation>
    <scope>NUCLEOTIDE SEQUENCE [LARGE SCALE GENOMIC DNA]</scope>
</reference>
<gene>
    <name evidence="1" type="primary">g11048</name>
    <name evidence="1" type="ORF">VP750_LOCUS9900</name>
</gene>
<keyword evidence="2" id="KW-1185">Reference proteome</keyword>
<evidence type="ECO:0000313" key="2">
    <source>
        <dbReference type="Proteomes" id="UP001497392"/>
    </source>
</evidence>
<protein>
    <submittedName>
        <fullName evidence="1">G11048 protein</fullName>
    </submittedName>
</protein>